<dbReference type="GO" id="GO:0016874">
    <property type="term" value="F:ligase activity"/>
    <property type="evidence" value="ECO:0007669"/>
    <property type="project" value="UniProtKB-KW"/>
</dbReference>
<evidence type="ECO:0000259" key="1">
    <source>
        <dbReference type="Pfam" id="PF02875"/>
    </source>
</evidence>
<organism evidence="3 4">
    <name type="scientific">Luteimonas notoginsengisoli</name>
    <dbReference type="NCBI Taxonomy" id="1578200"/>
    <lineage>
        <taxon>Bacteria</taxon>
        <taxon>Pseudomonadati</taxon>
        <taxon>Pseudomonadota</taxon>
        <taxon>Gammaproteobacteria</taxon>
        <taxon>Lysobacterales</taxon>
        <taxon>Lysobacteraceae</taxon>
        <taxon>Luteimonas</taxon>
    </lineage>
</organism>
<dbReference type="PANTHER" id="PTHR23135">
    <property type="entry name" value="MUR LIGASE FAMILY MEMBER"/>
    <property type="match status" value="1"/>
</dbReference>
<keyword evidence="3" id="KW-0436">Ligase</keyword>
<dbReference type="Proteomes" id="UP001595724">
    <property type="component" value="Unassembled WGS sequence"/>
</dbReference>
<dbReference type="EMBL" id="JBHRYF010000001">
    <property type="protein sequence ID" value="MFC3658573.1"/>
    <property type="molecule type" value="Genomic_DNA"/>
</dbReference>
<dbReference type="InterPro" id="IPR004101">
    <property type="entry name" value="Mur_ligase_C"/>
</dbReference>
<dbReference type="InterPro" id="IPR013221">
    <property type="entry name" value="Mur_ligase_cen"/>
</dbReference>
<accession>A0ABV7UPB0</accession>
<dbReference type="RefSeq" id="WP_386705269.1">
    <property type="nucleotide sequence ID" value="NZ_JBHRYF010000001.1"/>
</dbReference>
<dbReference type="InterPro" id="IPR036565">
    <property type="entry name" value="Mur-like_cat_sf"/>
</dbReference>
<feature type="domain" description="Mur ligase C-terminal" evidence="1">
    <location>
        <begin position="460"/>
        <end position="589"/>
    </location>
</feature>
<evidence type="ECO:0000313" key="4">
    <source>
        <dbReference type="Proteomes" id="UP001595724"/>
    </source>
</evidence>
<dbReference type="SUPFAM" id="SSF53623">
    <property type="entry name" value="MurD-like peptide ligases, catalytic domain"/>
    <property type="match status" value="1"/>
</dbReference>
<dbReference type="PANTHER" id="PTHR23135:SF18">
    <property type="entry name" value="CYANOPHYCIN SYNTHETASE"/>
    <property type="match status" value="1"/>
</dbReference>
<dbReference type="Gene3D" id="3.40.1190.10">
    <property type="entry name" value="Mur-like, catalytic domain"/>
    <property type="match status" value="1"/>
</dbReference>
<dbReference type="Gene3D" id="3.90.190.20">
    <property type="entry name" value="Mur ligase, C-terminal domain"/>
    <property type="match status" value="1"/>
</dbReference>
<dbReference type="InterPro" id="IPR036615">
    <property type="entry name" value="Mur_ligase_C_dom_sf"/>
</dbReference>
<keyword evidence="4" id="KW-1185">Reference proteome</keyword>
<evidence type="ECO:0000259" key="2">
    <source>
        <dbReference type="Pfam" id="PF08245"/>
    </source>
</evidence>
<dbReference type="Pfam" id="PF08245">
    <property type="entry name" value="Mur_ligase_M"/>
    <property type="match status" value="1"/>
</dbReference>
<sequence length="626" mass="65468">MTTDFDPATEPYEDSRRLTGCNVHFSGTGAALESAPGLAFDDATLTRWRDNIALARKALHWPDGAVITRRHRSGVSLAFAAPLDRLYAATEVNEWAWWSAVLTVPGVSRPAVVPAAPEGELARAGTARTAGDGSGMPHAPGHAAMSDADSALHTLRALAAAEARPALLALQTAATARGLPCLPDDDTVSIGAGEGSRTWPIDALPEPATVDWAALHAIPTALVTGSNGKTTTVRLLAAMARAHGWHTAHSCTDGVFFDGQALESGDYSGPTGARTALRQPRAQAAVLETARGGMLRRGLALCRANVAVVTNVSADHFGEYGVHDLDDLAAVKLTVARAIGGDGLLVLNGDDPVLRRQADALACPIGWFARDFDAPLPGAHRARGGATCGVRGGRLLLSLGGDEHDLGAIDAMPLTLGGRAGYNVANAAAAALAAAAMAIPAPAIAATLARFGSGRGDNPGRLQHWRFGALDVYVDYAHNPDGLQGLLRAVGADRRTGRLAVILGHAGNREDADLRAVAATAAGFHPDLVVLKDIGGYERGRASGDIAWIMRDALHEAGLADDAIEIRLDEVEAARRPLQWARDGDLLVLPVHELDARDKVVALLDTLRASDWQPGMPLPQDQEEAE</sequence>
<name>A0ABV7UPB0_9GAMM</name>
<dbReference type="SUPFAM" id="SSF53244">
    <property type="entry name" value="MurD-like peptide ligases, peptide-binding domain"/>
    <property type="match status" value="1"/>
</dbReference>
<gene>
    <name evidence="3" type="ORF">ACFOM9_00585</name>
</gene>
<proteinExistence type="predicted"/>
<feature type="domain" description="Mur ligase central" evidence="2">
    <location>
        <begin position="223"/>
        <end position="433"/>
    </location>
</feature>
<dbReference type="Pfam" id="PF02875">
    <property type="entry name" value="Mur_ligase_C"/>
    <property type="match status" value="1"/>
</dbReference>
<reference evidence="4" key="1">
    <citation type="journal article" date="2019" name="Int. J. Syst. Evol. Microbiol.">
        <title>The Global Catalogue of Microorganisms (GCM) 10K type strain sequencing project: providing services to taxonomists for standard genome sequencing and annotation.</title>
        <authorList>
            <consortium name="The Broad Institute Genomics Platform"/>
            <consortium name="The Broad Institute Genome Sequencing Center for Infectious Disease"/>
            <person name="Wu L."/>
            <person name="Ma J."/>
        </authorList>
    </citation>
    <scope>NUCLEOTIDE SEQUENCE [LARGE SCALE GENOMIC DNA]</scope>
    <source>
        <strain evidence="4">KCTC 42211</strain>
    </source>
</reference>
<comment type="caution">
    <text evidence="3">The sequence shown here is derived from an EMBL/GenBank/DDBJ whole genome shotgun (WGS) entry which is preliminary data.</text>
</comment>
<protein>
    <submittedName>
        <fullName evidence="3">Mur ligase family protein</fullName>
    </submittedName>
</protein>
<evidence type="ECO:0000313" key="3">
    <source>
        <dbReference type="EMBL" id="MFC3658573.1"/>
    </source>
</evidence>